<evidence type="ECO:0000256" key="1">
    <source>
        <dbReference type="ARBA" id="ARBA00013194"/>
    </source>
</evidence>
<dbReference type="PROSITE" id="PS50072">
    <property type="entry name" value="CSA_PPIASE_2"/>
    <property type="match status" value="1"/>
</dbReference>
<feature type="chain" id="PRO_5022740898" description="peptidylprolyl isomerase" evidence="4">
    <location>
        <begin position="26"/>
        <end position="218"/>
    </location>
</feature>
<dbReference type="InterPro" id="IPR044665">
    <property type="entry name" value="E_coli_cyclophilin_A-like"/>
</dbReference>
<evidence type="ECO:0000259" key="5">
    <source>
        <dbReference type="PROSITE" id="PS50072"/>
    </source>
</evidence>
<keyword evidence="2" id="KW-0697">Rotamase</keyword>
<dbReference type="OrthoDB" id="9807797at2"/>
<evidence type="ECO:0000256" key="4">
    <source>
        <dbReference type="SAM" id="SignalP"/>
    </source>
</evidence>
<feature type="domain" description="PPIase cyclophilin-type" evidence="5">
    <location>
        <begin position="36"/>
        <end position="210"/>
    </location>
</feature>
<dbReference type="Proteomes" id="UP000321129">
    <property type="component" value="Unassembled WGS sequence"/>
</dbReference>
<protein>
    <recommendedName>
        <fullName evidence="1">peptidylprolyl isomerase</fullName>
        <ecNumber evidence="1">5.2.1.8</ecNumber>
    </recommendedName>
</protein>
<evidence type="ECO:0000256" key="3">
    <source>
        <dbReference type="ARBA" id="ARBA00023235"/>
    </source>
</evidence>
<dbReference type="PANTHER" id="PTHR43246">
    <property type="entry name" value="PEPTIDYL-PROLYL CIS-TRANS ISOMERASE CYP38, CHLOROPLASTIC"/>
    <property type="match status" value="1"/>
</dbReference>
<dbReference type="Pfam" id="PF00160">
    <property type="entry name" value="Pro_isomerase"/>
    <property type="match status" value="1"/>
</dbReference>
<evidence type="ECO:0000256" key="2">
    <source>
        <dbReference type="ARBA" id="ARBA00023110"/>
    </source>
</evidence>
<sequence length="218" mass="22303">MTLHPLIAIAAALLAAAPTAAQSQAEVPPSPVVAVELPQVTLDTDLGPVVVELDTVHAPVTAGNFLRYVKEKRFDGMSFYRAVNVADGYGLVQGGTQGDPKKTLPPIAHEPTTQTGLTHTDVTLSMARAAPGSATGDFFIIVGNLTSLDAGSTDTAGTGDTLGFAAFGHVVSGMDVVHRILAAPTSPTAGEGAMIGQMLAPKITIRTARVTPAAEVPE</sequence>
<evidence type="ECO:0000313" key="6">
    <source>
        <dbReference type="EMBL" id="TXC68285.1"/>
    </source>
</evidence>
<dbReference type="SUPFAM" id="SSF50891">
    <property type="entry name" value="Cyclophilin-like"/>
    <property type="match status" value="1"/>
</dbReference>
<dbReference type="InterPro" id="IPR002130">
    <property type="entry name" value="Cyclophilin-type_PPIase_dom"/>
</dbReference>
<reference evidence="6 7" key="1">
    <citation type="submission" date="2019-08" db="EMBL/GenBank/DDBJ databases">
        <title>Sphingorhabdus soil sp. nov., isolated from arctic soil.</title>
        <authorList>
            <person name="Liu Y."/>
        </authorList>
    </citation>
    <scope>NUCLEOTIDE SEQUENCE [LARGE SCALE GENOMIC DNA]</scope>
    <source>
        <strain evidence="6 7">D-2Q-5-6</strain>
    </source>
</reference>
<organism evidence="6 7">
    <name type="scientific">Flavisphingopyxis soli</name>
    <dbReference type="NCBI Taxonomy" id="2601267"/>
    <lineage>
        <taxon>Bacteria</taxon>
        <taxon>Pseudomonadati</taxon>
        <taxon>Pseudomonadota</taxon>
        <taxon>Alphaproteobacteria</taxon>
        <taxon>Sphingomonadales</taxon>
        <taxon>Sphingopyxidaceae</taxon>
        <taxon>Flavisphingopyxis</taxon>
    </lineage>
</organism>
<proteinExistence type="predicted"/>
<dbReference type="EC" id="5.2.1.8" evidence="1"/>
<dbReference type="AlphaFoldDB" id="A0A5C6U9H3"/>
<name>A0A5C6U9H3_9SPHN</name>
<keyword evidence="3 6" id="KW-0413">Isomerase</keyword>
<comment type="caution">
    <text evidence="6">The sequence shown here is derived from an EMBL/GenBank/DDBJ whole genome shotgun (WGS) entry which is preliminary data.</text>
</comment>
<accession>A0A5C6U9H3</accession>
<dbReference type="InterPro" id="IPR029000">
    <property type="entry name" value="Cyclophilin-like_dom_sf"/>
</dbReference>
<dbReference type="EMBL" id="VOPY01000003">
    <property type="protein sequence ID" value="TXC68285.1"/>
    <property type="molecule type" value="Genomic_DNA"/>
</dbReference>
<keyword evidence="7" id="KW-1185">Reference proteome</keyword>
<feature type="signal peptide" evidence="4">
    <location>
        <begin position="1"/>
        <end position="25"/>
    </location>
</feature>
<dbReference type="RefSeq" id="WP_147123519.1">
    <property type="nucleotide sequence ID" value="NZ_VOPY01000003.1"/>
</dbReference>
<dbReference type="GO" id="GO:0003755">
    <property type="term" value="F:peptidyl-prolyl cis-trans isomerase activity"/>
    <property type="evidence" value="ECO:0007669"/>
    <property type="project" value="UniProtKB-KW"/>
</dbReference>
<gene>
    <name evidence="6" type="ORF">FSZ31_11415</name>
</gene>
<evidence type="ECO:0000313" key="7">
    <source>
        <dbReference type="Proteomes" id="UP000321129"/>
    </source>
</evidence>
<keyword evidence="4" id="KW-0732">Signal</keyword>
<dbReference type="Gene3D" id="2.40.100.10">
    <property type="entry name" value="Cyclophilin-like"/>
    <property type="match status" value="1"/>
</dbReference>